<dbReference type="InterPro" id="IPR034804">
    <property type="entry name" value="SQR/QFR_C/D"/>
</dbReference>
<evidence type="ECO:0000256" key="4">
    <source>
        <dbReference type="ARBA" id="ARBA00022723"/>
    </source>
</evidence>
<keyword evidence="5 8" id="KW-1133">Transmembrane helix</keyword>
<evidence type="ECO:0000256" key="3">
    <source>
        <dbReference type="ARBA" id="ARBA00022692"/>
    </source>
</evidence>
<name>A0A7C4BBW3_THEPE</name>
<evidence type="ECO:0000256" key="1">
    <source>
        <dbReference type="ARBA" id="ARBA00004370"/>
    </source>
</evidence>
<keyword evidence="2" id="KW-0349">Heme</keyword>
<dbReference type="GO" id="GO:0016020">
    <property type="term" value="C:membrane"/>
    <property type="evidence" value="ECO:0007669"/>
    <property type="project" value="UniProtKB-SubCell"/>
</dbReference>
<keyword evidence="7 8" id="KW-0472">Membrane</keyword>
<reference evidence="9" key="1">
    <citation type="journal article" date="2020" name="mSystems">
        <title>Genome- and Community-Level Interaction Insights into Carbon Utilization and Element Cycling Functions of Hydrothermarchaeota in Hydrothermal Sediment.</title>
        <authorList>
            <person name="Zhou Z."/>
            <person name="Liu Y."/>
            <person name="Xu W."/>
            <person name="Pan J."/>
            <person name="Luo Z.H."/>
            <person name="Li M."/>
        </authorList>
    </citation>
    <scope>NUCLEOTIDE SEQUENCE [LARGE SCALE GENOMIC DNA]</scope>
    <source>
        <strain evidence="9">SpSt-735</strain>
    </source>
</reference>
<accession>A0A7C4BBW3</accession>
<feature type="transmembrane region" description="Helical" evidence="8">
    <location>
        <begin position="53"/>
        <end position="79"/>
    </location>
</feature>
<comment type="subcellular location">
    <subcellularLocation>
        <location evidence="1">Membrane</location>
    </subcellularLocation>
</comment>
<keyword evidence="3 8" id="KW-0812">Transmembrane</keyword>
<dbReference type="Pfam" id="PF01127">
    <property type="entry name" value="Sdh_cyt"/>
    <property type="match status" value="1"/>
</dbReference>
<feature type="transmembrane region" description="Helical" evidence="8">
    <location>
        <begin position="7"/>
        <end position="33"/>
    </location>
</feature>
<protein>
    <recommendedName>
        <fullName evidence="10">Succinate dehydrogenase</fullName>
    </recommendedName>
</protein>
<evidence type="ECO:0008006" key="10">
    <source>
        <dbReference type="Google" id="ProtNLM"/>
    </source>
</evidence>
<evidence type="ECO:0000256" key="8">
    <source>
        <dbReference type="SAM" id="Phobius"/>
    </source>
</evidence>
<evidence type="ECO:0000313" key="9">
    <source>
        <dbReference type="EMBL" id="HGI44134.1"/>
    </source>
</evidence>
<gene>
    <name evidence="9" type="ORF">ENV17_07100</name>
</gene>
<evidence type="ECO:0000256" key="5">
    <source>
        <dbReference type="ARBA" id="ARBA00022989"/>
    </source>
</evidence>
<evidence type="ECO:0000256" key="7">
    <source>
        <dbReference type="ARBA" id="ARBA00023136"/>
    </source>
</evidence>
<comment type="caution">
    <text evidence="9">The sequence shown here is derived from an EMBL/GenBank/DDBJ whole genome shotgun (WGS) entry which is preliminary data.</text>
</comment>
<organism evidence="9">
    <name type="scientific">Thermofilum pendens</name>
    <dbReference type="NCBI Taxonomy" id="2269"/>
    <lineage>
        <taxon>Archaea</taxon>
        <taxon>Thermoproteota</taxon>
        <taxon>Thermoprotei</taxon>
        <taxon>Thermofilales</taxon>
        <taxon>Thermofilaceae</taxon>
        <taxon>Thermofilum</taxon>
    </lineage>
</organism>
<evidence type="ECO:0000256" key="2">
    <source>
        <dbReference type="ARBA" id="ARBA00022617"/>
    </source>
</evidence>
<dbReference type="Gene3D" id="1.20.1300.10">
    <property type="entry name" value="Fumarate reductase/succinate dehydrogenase, transmembrane subunit"/>
    <property type="match status" value="1"/>
</dbReference>
<evidence type="ECO:0000256" key="6">
    <source>
        <dbReference type="ARBA" id="ARBA00023004"/>
    </source>
</evidence>
<dbReference type="EMBL" id="DTFI01000194">
    <property type="protein sequence ID" value="HGI44134.1"/>
    <property type="molecule type" value="Genomic_DNA"/>
</dbReference>
<dbReference type="GO" id="GO:0046872">
    <property type="term" value="F:metal ion binding"/>
    <property type="evidence" value="ECO:0007669"/>
    <property type="project" value="UniProtKB-KW"/>
</dbReference>
<dbReference type="SUPFAM" id="SSF81343">
    <property type="entry name" value="Fumarate reductase respiratory complex transmembrane subunits"/>
    <property type="match status" value="1"/>
</dbReference>
<proteinExistence type="predicted"/>
<feature type="transmembrane region" description="Helical" evidence="8">
    <location>
        <begin position="91"/>
        <end position="113"/>
    </location>
</feature>
<dbReference type="InterPro" id="IPR000701">
    <property type="entry name" value="SuccDH_FuR_B_TM-su"/>
</dbReference>
<dbReference type="AlphaFoldDB" id="A0A7C4BBW3"/>
<keyword evidence="4" id="KW-0479">Metal-binding</keyword>
<sequence length="115" mass="12440">MLWGRRGLGWLLQAVTGVLLVLFVGAHIVRVHLEGSYKGLPTYRDVLAAFKNPLLVAAELALSLSVIYHAMYGLYMVAIEAGLLGERRAKAVFTAIGIVLAAYTLAVTVYLALKP</sequence>
<keyword evidence="6" id="KW-0408">Iron</keyword>